<comment type="similarity">
    <text evidence="3 11">Belongs to the poly(A) polymerase family.</text>
</comment>
<dbReference type="InterPro" id="IPR007010">
    <property type="entry name" value="PolA_pol_RNA-bd_dom"/>
</dbReference>
<feature type="binding site" evidence="13">
    <location>
        <position position="178"/>
    </location>
    <ligand>
        <name>Mg(2+)</name>
        <dbReference type="ChEBI" id="CHEBI:18420"/>
        <label>1</label>
        <note>catalytic</note>
    </ligand>
</feature>
<dbReference type="Pfam" id="PF04928">
    <property type="entry name" value="PAP_central"/>
    <property type="match status" value="1"/>
</dbReference>
<dbReference type="PIRSF" id="PIRSF018425">
    <property type="entry name" value="PolyA_polymerase"/>
    <property type="match status" value="1"/>
</dbReference>
<accession>A0A1A8W2D6</accession>
<keyword evidence="9 13" id="KW-0460">Magnesium</keyword>
<evidence type="ECO:0000256" key="6">
    <source>
        <dbReference type="ARBA" id="ARBA00022723"/>
    </source>
</evidence>
<feature type="binding site" evidence="12">
    <location>
        <position position="301"/>
    </location>
    <ligand>
        <name>ATP</name>
        <dbReference type="ChEBI" id="CHEBI:30616"/>
    </ligand>
</feature>
<dbReference type="EMBL" id="LT594632">
    <property type="protein sequence ID" value="SCO93129.1"/>
    <property type="molecule type" value="Genomic_DNA"/>
</dbReference>
<dbReference type="Pfam" id="PF04926">
    <property type="entry name" value="PAP_RNA-bind"/>
    <property type="match status" value="1"/>
</dbReference>
<comment type="subcellular location">
    <subcellularLocation>
        <location evidence="2 11">Nucleus</location>
    </subcellularLocation>
</comment>
<dbReference type="Pfam" id="PF20750">
    <property type="entry name" value="PAP_NTPase"/>
    <property type="match status" value="1"/>
</dbReference>
<evidence type="ECO:0000313" key="20">
    <source>
        <dbReference type="Proteomes" id="UP000219813"/>
    </source>
</evidence>
<evidence type="ECO:0000313" key="17">
    <source>
        <dbReference type="EMBL" id="SBS87080.1"/>
    </source>
</evidence>
<feature type="binding site" evidence="12">
    <location>
        <begin position="176"/>
        <end position="178"/>
    </location>
    <ligand>
        <name>ATP</name>
        <dbReference type="ChEBI" id="CHEBI:30616"/>
    </ligand>
</feature>
<dbReference type="InterPro" id="IPR048840">
    <property type="entry name" value="PolA_pol_NTPase"/>
</dbReference>
<dbReference type="CDD" id="cd05402">
    <property type="entry name" value="NT_PAP_TUTase"/>
    <property type="match status" value="1"/>
</dbReference>
<dbReference type="Proteomes" id="UP000219813">
    <property type="component" value="Chromosome 11"/>
</dbReference>
<evidence type="ECO:0000256" key="5">
    <source>
        <dbReference type="ARBA" id="ARBA00022679"/>
    </source>
</evidence>
<keyword evidence="8 11" id="KW-0067">ATP-binding</keyword>
<keyword evidence="6 13" id="KW-0479">Metal-binding</keyword>
<keyword evidence="5 11" id="KW-0808">Transferase</keyword>
<comment type="cofactor">
    <cofactor evidence="1">
        <name>Mn(2+)</name>
        <dbReference type="ChEBI" id="CHEBI:29035"/>
    </cofactor>
</comment>
<dbReference type="GO" id="GO:0006397">
    <property type="term" value="P:mRNA processing"/>
    <property type="evidence" value="ECO:0007669"/>
    <property type="project" value="UniProtKB-KW"/>
</dbReference>
<evidence type="ECO:0000256" key="11">
    <source>
        <dbReference type="PIRNR" id="PIRNR018425"/>
    </source>
</evidence>
<dbReference type="RefSeq" id="XP_028862567.1">
    <property type="nucleotide sequence ID" value="XM_029006038.1"/>
</dbReference>
<feature type="binding site" evidence="13">
    <location>
        <position position="176"/>
    </location>
    <ligand>
        <name>Mg(2+)</name>
        <dbReference type="ChEBI" id="CHEBI:18420"/>
        <label>1</label>
        <note>catalytic</note>
    </ligand>
</feature>
<feature type="domain" description="Poly(A) polymerase nucleotidyltransferase" evidence="16">
    <location>
        <begin position="84"/>
        <end position="278"/>
    </location>
</feature>
<reference evidence="19" key="1">
    <citation type="submission" date="2016-05" db="EMBL/GenBank/DDBJ databases">
        <authorList>
            <person name="Naeem Raeece"/>
        </authorList>
    </citation>
    <scope>NUCLEOTIDE SEQUENCE [LARGE SCALE GENOMIC DNA]</scope>
</reference>
<evidence type="ECO:0000256" key="7">
    <source>
        <dbReference type="ARBA" id="ARBA00022741"/>
    </source>
</evidence>
<dbReference type="Gene3D" id="1.10.1410.10">
    <property type="match status" value="1"/>
</dbReference>
<feature type="binding site" evidence="12">
    <location>
        <position position="292"/>
    </location>
    <ligand>
        <name>ATP</name>
        <dbReference type="ChEBI" id="CHEBI:30616"/>
    </ligand>
</feature>
<dbReference type="GO" id="GO:0031123">
    <property type="term" value="P:RNA 3'-end processing"/>
    <property type="evidence" value="ECO:0007669"/>
    <property type="project" value="InterPro"/>
</dbReference>
<dbReference type="SUPFAM" id="SSF81301">
    <property type="entry name" value="Nucleotidyltransferase"/>
    <property type="match status" value="1"/>
</dbReference>
<dbReference type="Gene3D" id="3.30.460.10">
    <property type="entry name" value="Beta Polymerase, domain 2"/>
    <property type="match status" value="1"/>
</dbReference>
<dbReference type="OMA" id="PAYPAMC"/>
<evidence type="ECO:0000256" key="9">
    <source>
        <dbReference type="ARBA" id="ARBA00022842"/>
    </source>
</evidence>
<comment type="function">
    <text evidence="11">Polymerase that creates the 3'-poly(A) tail of mRNA's.</text>
</comment>
<name>A0A1A8W2D6_PLAMA</name>
<feature type="binding site" evidence="13">
    <location>
        <position position="230"/>
    </location>
    <ligand>
        <name>Mg(2+)</name>
        <dbReference type="ChEBI" id="CHEBI:18420"/>
        <label>2</label>
        <note>catalytic</note>
    </ligand>
</feature>
<dbReference type="EMBL" id="FLQW01000977">
    <property type="protein sequence ID" value="SBS87080.1"/>
    <property type="molecule type" value="Genomic_DNA"/>
</dbReference>
<dbReference type="GO" id="GO:0046872">
    <property type="term" value="F:metal ion binding"/>
    <property type="evidence" value="ECO:0007669"/>
    <property type="project" value="UniProtKB-KW"/>
</dbReference>
<dbReference type="EC" id="2.7.7.19" evidence="11"/>
<evidence type="ECO:0000259" key="15">
    <source>
        <dbReference type="Pfam" id="PF04928"/>
    </source>
</evidence>
<keyword evidence="20" id="KW-1185">Reference proteome</keyword>
<dbReference type="InterPro" id="IPR014492">
    <property type="entry name" value="PolyA_polymerase"/>
</dbReference>
<evidence type="ECO:0000256" key="3">
    <source>
        <dbReference type="ARBA" id="ARBA00010912"/>
    </source>
</evidence>
<evidence type="ECO:0000313" key="19">
    <source>
        <dbReference type="Proteomes" id="UP000078597"/>
    </source>
</evidence>
<comment type="catalytic activity">
    <reaction evidence="11">
        <text>RNA(n) + ATP = RNA(n)-3'-adenine ribonucleotide + diphosphate</text>
        <dbReference type="Rhea" id="RHEA:11332"/>
        <dbReference type="Rhea" id="RHEA-COMP:14527"/>
        <dbReference type="Rhea" id="RHEA-COMP:17347"/>
        <dbReference type="ChEBI" id="CHEBI:30616"/>
        <dbReference type="ChEBI" id="CHEBI:33019"/>
        <dbReference type="ChEBI" id="CHEBI:140395"/>
        <dbReference type="ChEBI" id="CHEBI:173115"/>
        <dbReference type="EC" id="2.7.7.19"/>
    </reaction>
</comment>
<keyword evidence="18" id="KW-0548">Nucleotidyltransferase</keyword>
<dbReference type="Gene3D" id="3.30.70.590">
    <property type="entry name" value="Poly(A) polymerase predicted RNA binding domain"/>
    <property type="match status" value="1"/>
</dbReference>
<evidence type="ECO:0000256" key="8">
    <source>
        <dbReference type="ARBA" id="ARBA00022840"/>
    </source>
</evidence>
<dbReference type="GO" id="GO:0005634">
    <property type="term" value="C:nucleus"/>
    <property type="evidence" value="ECO:0007669"/>
    <property type="project" value="UniProtKB-SubCell"/>
</dbReference>
<evidence type="ECO:0000256" key="13">
    <source>
        <dbReference type="PIRSR" id="PIRSR018425-2"/>
    </source>
</evidence>
<dbReference type="PANTHER" id="PTHR10682:SF10">
    <property type="entry name" value="POLYNUCLEOTIDE ADENYLYLTRANSFERASE"/>
    <property type="match status" value="1"/>
</dbReference>
<dbReference type="InterPro" id="IPR043519">
    <property type="entry name" value="NT_sf"/>
</dbReference>
<dbReference type="SUPFAM" id="SSF81631">
    <property type="entry name" value="PAP/OAS1 substrate-binding domain"/>
    <property type="match status" value="1"/>
</dbReference>
<dbReference type="VEuPathDB" id="PlasmoDB:PmUG01_11038000"/>
<dbReference type="InterPro" id="IPR011068">
    <property type="entry name" value="NuclTrfase_I-like_C"/>
</dbReference>
<evidence type="ECO:0000259" key="14">
    <source>
        <dbReference type="Pfam" id="PF04926"/>
    </source>
</evidence>
<feature type="binding site" evidence="13">
    <location>
        <position position="178"/>
    </location>
    <ligand>
        <name>Mg(2+)</name>
        <dbReference type="ChEBI" id="CHEBI:18420"/>
        <label>2</label>
        <note>catalytic</note>
    </ligand>
</feature>
<keyword evidence="4 11" id="KW-0507">mRNA processing</keyword>
<dbReference type="PANTHER" id="PTHR10682">
    <property type="entry name" value="POLY A POLYMERASE"/>
    <property type="match status" value="1"/>
</dbReference>
<evidence type="ECO:0000256" key="4">
    <source>
        <dbReference type="ARBA" id="ARBA00022664"/>
    </source>
</evidence>
<evidence type="ECO:0000256" key="10">
    <source>
        <dbReference type="ARBA" id="ARBA00023242"/>
    </source>
</evidence>
<feature type="domain" description="Poly(A) polymerase RNA-binding" evidence="14">
    <location>
        <begin position="479"/>
        <end position="533"/>
    </location>
</feature>
<proteinExistence type="inferred from homology"/>
<comment type="cofactor">
    <cofactor evidence="13">
        <name>Mg(2+)</name>
        <dbReference type="ChEBI" id="CHEBI:18420"/>
    </cofactor>
    <text evidence="13">Binds 2 magnesium ions. Also active with manganese.</text>
</comment>
<reference evidence="17" key="2">
    <citation type="submission" date="2016-05" db="EMBL/GenBank/DDBJ databases">
        <authorList>
            <person name="Lavstsen T."/>
            <person name="Jespersen J.S."/>
        </authorList>
    </citation>
    <scope>NUCLEOTIDE SEQUENCE [LARGE SCALE GENOMIC DNA]</scope>
</reference>
<feature type="binding site" evidence="13">
    <location>
        <position position="176"/>
    </location>
    <ligand>
        <name>Mg(2+)</name>
        <dbReference type="ChEBI" id="CHEBI:18420"/>
        <label>2</label>
        <note>catalytic</note>
    </ligand>
</feature>
<feature type="binding site" evidence="12">
    <location>
        <position position="172"/>
    </location>
    <ligand>
        <name>ATP</name>
        <dbReference type="ChEBI" id="CHEBI:30616"/>
    </ligand>
</feature>
<evidence type="ECO:0000256" key="2">
    <source>
        <dbReference type="ARBA" id="ARBA00004123"/>
    </source>
</evidence>
<dbReference type="GO" id="GO:1990817">
    <property type="term" value="F:poly(A) RNA polymerase activity"/>
    <property type="evidence" value="ECO:0007669"/>
    <property type="project" value="UniProtKB-UniRule"/>
</dbReference>
<organism evidence="17 19">
    <name type="scientific">Plasmodium malariae</name>
    <dbReference type="NCBI Taxonomy" id="5858"/>
    <lineage>
        <taxon>Eukaryota</taxon>
        <taxon>Sar</taxon>
        <taxon>Alveolata</taxon>
        <taxon>Apicomplexa</taxon>
        <taxon>Aconoidasida</taxon>
        <taxon>Haemosporida</taxon>
        <taxon>Plasmodiidae</taxon>
        <taxon>Plasmodium</taxon>
        <taxon>Plasmodium (Plasmodium)</taxon>
    </lineage>
</organism>
<dbReference type="FunFam" id="1.10.1410.10:FF:000001">
    <property type="entry name" value="Putative poly(A) polymerase gamma"/>
    <property type="match status" value="1"/>
</dbReference>
<evidence type="ECO:0000259" key="16">
    <source>
        <dbReference type="Pfam" id="PF20750"/>
    </source>
</evidence>
<dbReference type="OrthoDB" id="412748at2759"/>
<dbReference type="SUPFAM" id="SSF55003">
    <property type="entry name" value="PAP/Archaeal CCA-adding enzyme, C-terminal domain"/>
    <property type="match status" value="1"/>
</dbReference>
<gene>
    <name evidence="18" type="primary">PmUG01_11038000</name>
    <name evidence="17" type="ORF">PMALA_018370</name>
    <name evidence="18" type="ORF">PMUG01_11038000</name>
</gene>
<dbReference type="KEGG" id="pmal:PMUG01_11038000"/>
<dbReference type="InterPro" id="IPR007012">
    <property type="entry name" value="PolA_pol_cen_dom"/>
</dbReference>
<keyword evidence="7 11" id="KW-0547">Nucleotide-binding</keyword>
<dbReference type="AlphaFoldDB" id="A0A1A8W2D6"/>
<feature type="domain" description="Poly(A) polymerase central" evidence="15">
    <location>
        <begin position="283"/>
        <end position="422"/>
    </location>
</feature>
<dbReference type="GO" id="GO:0003723">
    <property type="term" value="F:RNA binding"/>
    <property type="evidence" value="ECO:0007669"/>
    <property type="project" value="UniProtKB-UniRule"/>
</dbReference>
<evidence type="ECO:0000313" key="18">
    <source>
        <dbReference type="EMBL" id="SCO93129.1"/>
    </source>
</evidence>
<feature type="binding site" evidence="12">
    <location>
        <begin position="163"/>
        <end position="165"/>
    </location>
    <ligand>
        <name>ATP</name>
        <dbReference type="ChEBI" id="CHEBI:30616"/>
    </ligand>
</feature>
<sequence length="687" mass="80268">MQTVYKSENLVESSNFLLRSHESIEDLIELREIKEENEENYLNYNIEGALNKCIEDKKSVLFLNRREIITNTDSINENKKYDYGVSDPISLNSPTEEDLKKGNDVLELLKSYNLFETEYALKKREKVLGMINKLFHEFVIEISINQGINEDEAKHIHGNLYTFGSYRLGVITPKSDIDCIFLAPQNITRQIFFNEFYLKLQQDRNVRKLQALPETYTPIIQFIYDDVDIDLLLATLPYRTLKDCQYTLDNDYILKNLDEVTVRSLNGIRVADIILSSVPNKENFRNTLRFIKLWAKSRGIYSNILGFLGGISWALLTAKVCQLYPNYNISQLITKFFRVYSIWNWKYPVLIQNIKMYNVDGLKNFPVWNPEKNIKDKLHVMPIITPAFPCMNSTHNVTYCTRSILIEEFKRAHSIITYMEQNPGKDLSSFMNQVNSMSNVNDMYNNNNEMIKGGTPTVTATSSGSTSVWANILEPLNLFSSYKHFLHIQIMGTDEAIYNLWKGWIESKIRLLFKKLETINELKIRPYPKFYTYKKDKIYHSSSFFIALLFFFKNTYYDNTHYPNKTTANGGNITLNLSYAIRDFIEIVLNWPQKTKYPNSYKINISYQKRSQVLEFLSSTSNTDGEQDISSKKREKEKILNELDTIDNNNRISSSSNNNNMEISNEHCRGEEETIVDEEEMYNRLIN</sequence>
<keyword evidence="10 11" id="KW-0539">Nucleus</keyword>
<feature type="binding site" evidence="12">
    <location>
        <position position="230"/>
    </location>
    <ligand>
        <name>ATP</name>
        <dbReference type="ChEBI" id="CHEBI:30616"/>
    </ligand>
</feature>
<dbReference type="FunFam" id="3.30.460.10:FF:000027">
    <property type="entry name" value="Poly(A) polymerase PAP"/>
    <property type="match status" value="1"/>
</dbReference>
<evidence type="ECO:0000256" key="1">
    <source>
        <dbReference type="ARBA" id="ARBA00001936"/>
    </source>
</evidence>
<reference evidence="18 20" key="3">
    <citation type="submission" date="2016-06" db="EMBL/GenBank/DDBJ databases">
        <authorList>
            <consortium name="Pathogen Informatics"/>
        </authorList>
    </citation>
    <scope>NUCLEOTIDE SEQUENCE [LARGE SCALE GENOMIC DNA]</scope>
</reference>
<protein>
    <recommendedName>
        <fullName evidence="11">Poly(A) polymerase</fullName>
        <ecNumber evidence="11">2.7.7.19</ecNumber>
    </recommendedName>
</protein>
<dbReference type="GeneID" id="39869841"/>
<dbReference type="GO" id="GO:0005524">
    <property type="term" value="F:ATP binding"/>
    <property type="evidence" value="ECO:0007669"/>
    <property type="project" value="UniProtKB-UniRule"/>
</dbReference>
<evidence type="ECO:0000256" key="12">
    <source>
        <dbReference type="PIRSR" id="PIRSR018425-1"/>
    </source>
</evidence>
<dbReference type="Proteomes" id="UP000078597">
    <property type="component" value="Unassembled WGS sequence"/>
</dbReference>